<evidence type="ECO:0000313" key="3">
    <source>
        <dbReference type="EMBL" id="GHI40510.1"/>
    </source>
</evidence>
<sequence length="71" mass="6918">MRIRSILIAAALTTTAVLGGAGMATADDAMPPSPSLDGNMQLNLDGAGQSMGNGPSGLGNGPSGSTMIDQD</sequence>
<accession>A0ABQ3QTA7</accession>
<evidence type="ECO:0008006" key="5">
    <source>
        <dbReference type="Google" id="ProtNLM"/>
    </source>
</evidence>
<evidence type="ECO:0000256" key="1">
    <source>
        <dbReference type="SAM" id="MobiDB-lite"/>
    </source>
</evidence>
<proteinExistence type="predicted"/>
<evidence type="ECO:0000313" key="4">
    <source>
        <dbReference type="Proteomes" id="UP001050808"/>
    </source>
</evidence>
<organism evidence="3 4">
    <name type="scientific">Streptomyces violascens</name>
    <dbReference type="NCBI Taxonomy" id="67381"/>
    <lineage>
        <taxon>Bacteria</taxon>
        <taxon>Bacillati</taxon>
        <taxon>Actinomycetota</taxon>
        <taxon>Actinomycetes</taxon>
        <taxon>Kitasatosporales</taxon>
        <taxon>Streptomycetaceae</taxon>
        <taxon>Streptomyces</taxon>
    </lineage>
</organism>
<evidence type="ECO:0000256" key="2">
    <source>
        <dbReference type="SAM" id="SignalP"/>
    </source>
</evidence>
<keyword evidence="2" id="KW-0732">Signal</keyword>
<feature type="region of interest" description="Disordered" evidence="1">
    <location>
        <begin position="23"/>
        <end position="71"/>
    </location>
</feature>
<protein>
    <recommendedName>
        <fullName evidence="5">Secreted protein</fullName>
    </recommendedName>
</protein>
<dbReference type="Proteomes" id="UP001050808">
    <property type="component" value="Unassembled WGS sequence"/>
</dbReference>
<reference evidence="3" key="1">
    <citation type="submission" date="2024-05" db="EMBL/GenBank/DDBJ databases">
        <title>Whole genome shotgun sequence of Streptomyces violascens NBRC 12920.</title>
        <authorList>
            <person name="Komaki H."/>
            <person name="Tamura T."/>
        </authorList>
    </citation>
    <scope>NUCLEOTIDE SEQUENCE</scope>
    <source>
        <strain evidence="3">NBRC 12920</strain>
    </source>
</reference>
<keyword evidence="4" id="KW-1185">Reference proteome</keyword>
<feature type="compositionally biased region" description="Gly residues" evidence="1">
    <location>
        <begin position="49"/>
        <end position="62"/>
    </location>
</feature>
<feature type="signal peptide" evidence="2">
    <location>
        <begin position="1"/>
        <end position="26"/>
    </location>
</feature>
<gene>
    <name evidence="3" type="ORF">Sviol_49180</name>
</gene>
<comment type="caution">
    <text evidence="3">The sequence shown here is derived from an EMBL/GenBank/DDBJ whole genome shotgun (WGS) entry which is preliminary data.</text>
</comment>
<dbReference type="EMBL" id="BNDY01000017">
    <property type="protein sequence ID" value="GHI40510.1"/>
    <property type="molecule type" value="Genomic_DNA"/>
</dbReference>
<dbReference type="RefSeq" id="WP_226599265.1">
    <property type="nucleotide sequence ID" value="NZ_BNDY01000017.1"/>
</dbReference>
<feature type="chain" id="PRO_5045952347" description="Secreted protein" evidence="2">
    <location>
        <begin position="27"/>
        <end position="71"/>
    </location>
</feature>
<name>A0ABQ3QTA7_9ACTN</name>